<dbReference type="EMBL" id="JAHHGZ010000003">
    <property type="protein sequence ID" value="MBW4666651.1"/>
    <property type="molecule type" value="Genomic_DNA"/>
</dbReference>
<dbReference type="Proteomes" id="UP000729701">
    <property type="component" value="Unassembled WGS sequence"/>
</dbReference>
<dbReference type="SMART" id="SM00899">
    <property type="entry name" value="FeoA"/>
    <property type="match status" value="1"/>
</dbReference>
<proteinExistence type="predicted"/>
<dbReference type="InterPro" id="IPR008988">
    <property type="entry name" value="Transcriptional_repressor_C"/>
</dbReference>
<protein>
    <submittedName>
        <fullName evidence="3">Ferrous iron transport protein A</fullName>
    </submittedName>
</protein>
<feature type="domain" description="Ferrous iron transporter FeoA-like" evidence="2">
    <location>
        <begin position="10"/>
        <end position="80"/>
    </location>
</feature>
<dbReference type="Pfam" id="PF04023">
    <property type="entry name" value="FeoA"/>
    <property type="match status" value="1"/>
</dbReference>
<dbReference type="SUPFAM" id="SSF50037">
    <property type="entry name" value="C-terminal domain of transcriptional repressors"/>
    <property type="match status" value="1"/>
</dbReference>
<dbReference type="GO" id="GO:0046914">
    <property type="term" value="F:transition metal ion binding"/>
    <property type="evidence" value="ECO:0007669"/>
    <property type="project" value="InterPro"/>
</dbReference>
<sequence length="83" mass="9450">MFSPFDVTGCSLELLNPGERGIIIYCKSEDEKILKQLLLMGLTPGNEITLEQRHPCFIIKVKNICLMIAQEIVRAIYVRVIDN</sequence>
<reference evidence="3" key="1">
    <citation type="submission" date="2021-05" db="EMBL/GenBank/DDBJ databases">
        <authorList>
            <person name="Pietrasiak N."/>
            <person name="Ward R."/>
            <person name="Stajich J.E."/>
            <person name="Kurbessoian T."/>
        </authorList>
    </citation>
    <scope>NUCLEOTIDE SEQUENCE</scope>
    <source>
        <strain evidence="3">GSE-NOS-MK-12-04C</strain>
    </source>
</reference>
<evidence type="ECO:0000313" key="3">
    <source>
        <dbReference type="EMBL" id="MBW4666651.1"/>
    </source>
</evidence>
<reference evidence="3" key="2">
    <citation type="journal article" date="2022" name="Microbiol. Resour. Announc.">
        <title>Metagenome Sequencing to Explore Phylogenomics of Terrestrial Cyanobacteria.</title>
        <authorList>
            <person name="Ward R.D."/>
            <person name="Stajich J.E."/>
            <person name="Johansen J.R."/>
            <person name="Huntemann M."/>
            <person name="Clum A."/>
            <person name="Foster B."/>
            <person name="Foster B."/>
            <person name="Roux S."/>
            <person name="Palaniappan K."/>
            <person name="Varghese N."/>
            <person name="Mukherjee S."/>
            <person name="Reddy T.B.K."/>
            <person name="Daum C."/>
            <person name="Copeland A."/>
            <person name="Chen I.A."/>
            <person name="Ivanova N.N."/>
            <person name="Kyrpides N.C."/>
            <person name="Shapiro N."/>
            <person name="Eloe-Fadrosh E.A."/>
            <person name="Pietrasiak N."/>
        </authorList>
    </citation>
    <scope>NUCLEOTIDE SEQUENCE</scope>
    <source>
        <strain evidence="3">GSE-NOS-MK-12-04C</strain>
    </source>
</reference>
<dbReference type="InterPro" id="IPR038157">
    <property type="entry name" value="FeoA_core_dom"/>
</dbReference>
<evidence type="ECO:0000313" key="4">
    <source>
        <dbReference type="Proteomes" id="UP000729701"/>
    </source>
</evidence>
<dbReference type="InterPro" id="IPR007167">
    <property type="entry name" value="Fe-transptr_FeoA-like"/>
</dbReference>
<organism evidence="3 4">
    <name type="scientific">Cyanomargarita calcarea GSE-NOS-MK-12-04C</name>
    <dbReference type="NCBI Taxonomy" id="2839659"/>
    <lineage>
        <taxon>Bacteria</taxon>
        <taxon>Bacillati</taxon>
        <taxon>Cyanobacteriota</taxon>
        <taxon>Cyanophyceae</taxon>
        <taxon>Nostocales</taxon>
        <taxon>Cyanomargaritaceae</taxon>
        <taxon>Cyanomargarita</taxon>
    </lineage>
</organism>
<gene>
    <name evidence="3" type="ORF">KME60_04205</name>
</gene>
<keyword evidence="1" id="KW-0408">Iron</keyword>
<dbReference type="Gene3D" id="2.30.30.90">
    <property type="match status" value="1"/>
</dbReference>
<dbReference type="AlphaFoldDB" id="A0A951QIR6"/>
<comment type="caution">
    <text evidence="3">The sequence shown here is derived from an EMBL/GenBank/DDBJ whole genome shotgun (WGS) entry which is preliminary data.</text>
</comment>
<accession>A0A951QIR6</accession>
<name>A0A951QIR6_9CYAN</name>
<evidence type="ECO:0000259" key="2">
    <source>
        <dbReference type="SMART" id="SM00899"/>
    </source>
</evidence>
<evidence type="ECO:0000256" key="1">
    <source>
        <dbReference type="ARBA" id="ARBA00023004"/>
    </source>
</evidence>